<keyword evidence="1" id="KW-0812">Transmembrane</keyword>
<dbReference type="HOGENOM" id="CLU_1407803_0_0_5"/>
<gene>
    <name evidence="2" type="ordered locus">Rvan_1813</name>
</gene>
<keyword evidence="3" id="KW-1185">Reference proteome</keyword>
<dbReference type="STRING" id="648757.Rvan_1813"/>
<dbReference type="Proteomes" id="UP000001399">
    <property type="component" value="Chromosome"/>
</dbReference>
<sequence>MKGPLLLPDGNFSRDTRAVSFLLAASLIALSIGALAVTVALVAESASYGKAKDRAVQAAKNAAAQLADLRAQPLNAPDAASISALRRRIEAVNALDFGAAPSLLAVLSALEALTPPSVAVASLEYDRNRGSLEMLAVSRSSEELTAFFDKASRSASFKEVRLIDKKQTSSAEGSEPLFQARLSMRPFRMEPRT</sequence>
<protein>
    <submittedName>
        <fullName evidence="2">Fimbrial assembly family protein</fullName>
    </submittedName>
</protein>
<organism evidence="2 3">
    <name type="scientific">Rhodomicrobium vannielii (strain ATCC 17100 / DSM 162 / LMG 4299 / NCIMB 10020 / ATH 3.1.1)</name>
    <dbReference type="NCBI Taxonomy" id="648757"/>
    <lineage>
        <taxon>Bacteria</taxon>
        <taxon>Pseudomonadati</taxon>
        <taxon>Pseudomonadota</taxon>
        <taxon>Alphaproteobacteria</taxon>
        <taxon>Hyphomicrobiales</taxon>
        <taxon>Hyphomicrobiaceae</taxon>
        <taxon>Rhodomicrobium</taxon>
    </lineage>
</organism>
<name>E3HZM0_RHOVT</name>
<accession>E3HZM0</accession>
<evidence type="ECO:0000256" key="1">
    <source>
        <dbReference type="SAM" id="Phobius"/>
    </source>
</evidence>
<dbReference type="AlphaFoldDB" id="E3HZM0"/>
<dbReference type="KEGG" id="rva:Rvan_1813"/>
<feature type="transmembrane region" description="Helical" evidence="1">
    <location>
        <begin position="20"/>
        <end position="43"/>
    </location>
</feature>
<dbReference type="EMBL" id="CP002292">
    <property type="protein sequence ID" value="ADP71055.1"/>
    <property type="molecule type" value="Genomic_DNA"/>
</dbReference>
<reference evidence="3" key="1">
    <citation type="journal article" date="2011" name="J. Bacteriol.">
        <title>Genome sequences of eight morphologically diverse alphaproteobacteria.</title>
        <authorList>
            <consortium name="US DOE Joint Genome Institute"/>
            <person name="Brown P.J."/>
            <person name="Kysela D.T."/>
            <person name="Buechlein A."/>
            <person name="Hemmerich C."/>
            <person name="Brun Y.V."/>
        </authorList>
    </citation>
    <scope>NUCLEOTIDE SEQUENCE [LARGE SCALE GENOMIC DNA]</scope>
    <source>
        <strain evidence="3">ATCC 17100 / ATH 3.1.1 / DSM 162 / LMG 4299</strain>
    </source>
</reference>
<evidence type="ECO:0000313" key="3">
    <source>
        <dbReference type="Proteomes" id="UP000001399"/>
    </source>
</evidence>
<proteinExistence type="predicted"/>
<keyword evidence="1" id="KW-0472">Membrane</keyword>
<evidence type="ECO:0000313" key="2">
    <source>
        <dbReference type="EMBL" id="ADP71055.1"/>
    </source>
</evidence>
<keyword evidence="1" id="KW-1133">Transmembrane helix</keyword>